<evidence type="ECO:0000256" key="4">
    <source>
        <dbReference type="ARBA" id="ARBA00022729"/>
    </source>
</evidence>
<evidence type="ECO:0000256" key="10">
    <source>
        <dbReference type="ARBA" id="ARBA00023180"/>
    </source>
</evidence>
<sequence length="828" mass="91701">MTSHGFPAIFAGSHVYVSVNRFLDHADCLSENLLPAGLVSKTLTGASFSRKFLYLLFGQQVLRVRVSQLISWLAGDLSERVLDVKSFPDGVPPVSRLVTTPCCDDTKWCENTNRHLVGYSLKVRNSTVMLLTSLDHGDSYHRQPVSVPADSEPLLFAQYPSEAYGTLFFNHEGRGMVARIMHRCHSLPRGTAEGQRNGPGCQRAALQVTDKPVRVITVQPTMRMLTILVTEDFRLFVSGRADTHFEQASVLDAASLAVVEGTSQAHLPLRAFTTDGERWMLIDADGHMLLGSALNVWTARVIRLQSKNILSAPLPASPPAPAESSTENSASSLDDRFGSIISVAATGPYPVFLLRGRTVEVLTLTVPPDGRGMLACSLRRVSLWRHLAPLDAQCGVLRLTAVSRSHLEPMVDKSDTLRLDVRLTASGRLSVRPLVLFSSSALVSNTRLVASRAQPDGTVTSQWLVTVRSHPQLRQRPFLRQLQLAQLHVTSTEQQPECPARLPHPFPVLVGCNPWLKLVARNKRVDEETCRHLQAAGLTVESSPERDPLLRYQQQVRGEHAVRLVDGQWRVSWDPAWGCPLLSSDKAQFTPVLAVKSGDQLRPLRQITSLYEIHGLQDFGFDLTASAASCRHHEYGESLSWRRSYAELWKQRGNLSGDFDPTAVLNTASYVSCNDSHRLSRHFSPDPDLAAQSAENVSFELFGLPGRDNSIIWADSAKIHVFNFRVIDPLFTFCDLNLTVPVFFMHSSDVKQKTKLTILLVGVGMSLLAVLLAHASQQVMRRLRLEKQQQLDVLLTAADAFVEATGPRQPPHIQGLPPIDLARLSKHK</sequence>
<evidence type="ECO:0000256" key="8">
    <source>
        <dbReference type="ARBA" id="ARBA00023136"/>
    </source>
</evidence>
<evidence type="ECO:0000256" key="13">
    <source>
        <dbReference type="SAM" id="Phobius"/>
    </source>
</evidence>
<evidence type="ECO:0000256" key="1">
    <source>
        <dbReference type="ARBA" id="ARBA00010246"/>
    </source>
</evidence>
<keyword evidence="6 13" id="KW-1133">Transmembrane helix</keyword>
<dbReference type="InterPro" id="IPR028751">
    <property type="entry name" value="CATSPERD/E"/>
</dbReference>
<evidence type="ECO:0000256" key="6">
    <source>
        <dbReference type="ARBA" id="ARBA00022989"/>
    </source>
</evidence>
<name>A0A6A4VHG8_AMPAM</name>
<feature type="transmembrane region" description="Helical" evidence="13">
    <location>
        <begin position="756"/>
        <end position="775"/>
    </location>
</feature>
<keyword evidence="8 13" id="KW-0472">Membrane</keyword>
<dbReference type="AlphaFoldDB" id="A0A6A4VHG8"/>
<comment type="similarity">
    <text evidence="1">Belongs to the CATSPERD family.</text>
</comment>
<keyword evidence="3 13" id="KW-0812">Transmembrane</keyword>
<dbReference type="InterPro" id="IPR053814">
    <property type="entry name" value="CATSPERD/E_C"/>
</dbReference>
<keyword evidence="10" id="KW-0325">Glycoprotein</keyword>
<dbReference type="PANTHER" id="PTHR33722:SF1">
    <property type="entry name" value="CATION CHANNEL SPERM-ASSOCIATED AUXILIARY SUBUNIT DELTA"/>
    <property type="match status" value="1"/>
</dbReference>
<dbReference type="GO" id="GO:0097228">
    <property type="term" value="C:sperm principal piece"/>
    <property type="evidence" value="ECO:0007669"/>
    <property type="project" value="TreeGrafter"/>
</dbReference>
<reference evidence="15 16" key="1">
    <citation type="submission" date="2019-07" db="EMBL/GenBank/DDBJ databases">
        <title>Draft genome assembly of a fouling barnacle, Amphibalanus amphitrite (Darwin, 1854): The first reference genome for Thecostraca.</title>
        <authorList>
            <person name="Kim W."/>
        </authorList>
    </citation>
    <scope>NUCLEOTIDE SEQUENCE [LARGE SCALE GENOMIC DNA]</scope>
    <source>
        <strain evidence="15">SNU_AA5</strain>
        <tissue evidence="15">Soma without cirri and trophi</tissue>
    </source>
</reference>
<evidence type="ECO:0000256" key="3">
    <source>
        <dbReference type="ARBA" id="ARBA00022692"/>
    </source>
</evidence>
<dbReference type="Proteomes" id="UP000440578">
    <property type="component" value="Unassembled WGS sequence"/>
</dbReference>
<gene>
    <name evidence="15" type="primary">Catsperd</name>
    <name evidence="15" type="ORF">FJT64_011863</name>
</gene>
<keyword evidence="4" id="KW-0732">Signal</keyword>
<evidence type="ECO:0000313" key="16">
    <source>
        <dbReference type="Proteomes" id="UP000440578"/>
    </source>
</evidence>
<keyword evidence="2" id="KW-1003">Cell membrane</keyword>
<organism evidence="15 16">
    <name type="scientific">Amphibalanus amphitrite</name>
    <name type="common">Striped barnacle</name>
    <name type="synonym">Balanus amphitrite</name>
    <dbReference type="NCBI Taxonomy" id="1232801"/>
    <lineage>
        <taxon>Eukaryota</taxon>
        <taxon>Metazoa</taxon>
        <taxon>Ecdysozoa</taxon>
        <taxon>Arthropoda</taxon>
        <taxon>Crustacea</taxon>
        <taxon>Multicrustacea</taxon>
        <taxon>Cirripedia</taxon>
        <taxon>Thoracica</taxon>
        <taxon>Thoracicalcarea</taxon>
        <taxon>Balanomorpha</taxon>
        <taxon>Balanoidea</taxon>
        <taxon>Balanidae</taxon>
        <taxon>Amphibalaninae</taxon>
        <taxon>Amphibalanus</taxon>
    </lineage>
</organism>
<dbReference type="GO" id="GO:0036128">
    <property type="term" value="C:CatSper complex"/>
    <property type="evidence" value="ECO:0007669"/>
    <property type="project" value="InterPro"/>
</dbReference>
<keyword evidence="7" id="KW-0969">Cilium</keyword>
<evidence type="ECO:0000259" key="14">
    <source>
        <dbReference type="Pfam" id="PF22850"/>
    </source>
</evidence>
<keyword evidence="5" id="KW-0282">Flagellum</keyword>
<protein>
    <submittedName>
        <fullName evidence="15">Cation channel sperm-associated protein subunit delta</fullName>
    </submittedName>
</protein>
<evidence type="ECO:0000313" key="15">
    <source>
        <dbReference type="EMBL" id="KAF0289912.1"/>
    </source>
</evidence>
<evidence type="ECO:0000256" key="11">
    <source>
        <dbReference type="ARBA" id="ARBA00023273"/>
    </source>
</evidence>
<evidence type="ECO:0000256" key="9">
    <source>
        <dbReference type="ARBA" id="ARBA00023157"/>
    </source>
</evidence>
<dbReference type="EMBL" id="VIIS01001993">
    <property type="protein sequence ID" value="KAF0289912.1"/>
    <property type="molecule type" value="Genomic_DNA"/>
</dbReference>
<comment type="subcellular location">
    <subcellularLocation>
        <location evidence="12">Cell projection</location>
        <location evidence="12">Cilium</location>
        <location evidence="12">Flagellum membrane</location>
        <topology evidence="12">Single-pass type I membrane protein</topology>
    </subcellularLocation>
</comment>
<accession>A0A6A4VHG8</accession>
<evidence type="ECO:0000256" key="2">
    <source>
        <dbReference type="ARBA" id="ARBA00022475"/>
    </source>
</evidence>
<keyword evidence="16" id="KW-1185">Reference proteome</keyword>
<dbReference type="GO" id="GO:0030317">
    <property type="term" value="P:flagellated sperm motility"/>
    <property type="evidence" value="ECO:0007669"/>
    <property type="project" value="TreeGrafter"/>
</dbReference>
<dbReference type="PANTHER" id="PTHR33722">
    <property type="entry name" value="CATION CHANNEL SPERM-ASSOCIATED PROTEIN SUBUNIT DELTA-RELATED"/>
    <property type="match status" value="1"/>
</dbReference>
<evidence type="ECO:0000256" key="5">
    <source>
        <dbReference type="ARBA" id="ARBA00022846"/>
    </source>
</evidence>
<comment type="caution">
    <text evidence="15">The sequence shown here is derived from an EMBL/GenBank/DDBJ whole genome shotgun (WGS) entry which is preliminary data.</text>
</comment>
<dbReference type="GO" id="GO:0048240">
    <property type="term" value="P:sperm capacitation"/>
    <property type="evidence" value="ECO:0007669"/>
    <property type="project" value="TreeGrafter"/>
</dbReference>
<proteinExistence type="inferred from homology"/>
<keyword evidence="11" id="KW-0966">Cell projection</keyword>
<evidence type="ECO:0000256" key="12">
    <source>
        <dbReference type="ARBA" id="ARBA00037793"/>
    </source>
</evidence>
<dbReference type="Pfam" id="PF22850">
    <property type="entry name" value="CATSPERD-E_C"/>
    <property type="match status" value="1"/>
</dbReference>
<feature type="domain" description="CATSPERD/E C-terminal" evidence="14">
    <location>
        <begin position="576"/>
        <end position="780"/>
    </location>
</feature>
<keyword evidence="9" id="KW-1015">Disulfide bond</keyword>
<evidence type="ECO:0000256" key="7">
    <source>
        <dbReference type="ARBA" id="ARBA00023069"/>
    </source>
</evidence>